<accession>A0A1V9ZUA0</accession>
<proteinExistence type="predicted"/>
<dbReference type="EMBL" id="JNBR01000005">
    <property type="protein sequence ID" value="OQS01574.1"/>
    <property type="molecule type" value="Genomic_DNA"/>
</dbReference>
<dbReference type="STRING" id="1202772.A0A1V9ZUA0"/>
<feature type="region of interest" description="Disordered" evidence="1">
    <location>
        <begin position="169"/>
        <end position="194"/>
    </location>
</feature>
<dbReference type="SUPFAM" id="SSF56801">
    <property type="entry name" value="Acetyl-CoA synthetase-like"/>
    <property type="match status" value="1"/>
</dbReference>
<protein>
    <recommendedName>
        <fullName evidence="4">AMP-dependent synthetase/ligase domain-containing protein</fullName>
    </recommendedName>
</protein>
<evidence type="ECO:0000313" key="2">
    <source>
        <dbReference type="EMBL" id="OQS01574.1"/>
    </source>
</evidence>
<comment type="caution">
    <text evidence="2">The sequence shown here is derived from an EMBL/GenBank/DDBJ whole genome shotgun (WGS) entry which is preliminary data.</text>
</comment>
<dbReference type="InterPro" id="IPR042099">
    <property type="entry name" value="ANL_N_sf"/>
</dbReference>
<dbReference type="AlphaFoldDB" id="A0A1V9ZUA0"/>
<name>A0A1V9ZUA0_ACHHY</name>
<gene>
    <name evidence="2" type="ORF">ACHHYP_00579</name>
</gene>
<reference evidence="2 3" key="1">
    <citation type="journal article" date="2014" name="Genome Biol. Evol.">
        <title>The secreted proteins of Achlya hypogyna and Thraustotheca clavata identify the ancestral oomycete secretome and reveal gene acquisitions by horizontal gene transfer.</title>
        <authorList>
            <person name="Misner I."/>
            <person name="Blouin N."/>
            <person name="Leonard G."/>
            <person name="Richards T.A."/>
            <person name="Lane C.E."/>
        </authorList>
    </citation>
    <scope>NUCLEOTIDE SEQUENCE [LARGE SCALE GENOMIC DNA]</scope>
    <source>
        <strain evidence="2 3">ATCC 48635</strain>
    </source>
</reference>
<evidence type="ECO:0000313" key="3">
    <source>
        <dbReference type="Proteomes" id="UP000243579"/>
    </source>
</evidence>
<dbReference type="OrthoDB" id="68352at2759"/>
<sequence length="658" mass="71542">MNEANPALVTPGDIDVAILTKELEVTYSKDTGNNNTSIAFAEQLVKCMAVVQKEFQSERTAIIQVQARSYEHILATVDAYDCYSGVELTCPRKLAAFRRDMEQHLTVKLGAFQVQFGAKFKCTKNVAIAQAHQDKMQEETRSASVVSDTPSSLHGADLEQLMCLSDGEGSQPVDALSDYGDAPPLTPTSAPQTPAAASLLDCGSNESLLGNEISTHIQLLAHGLQRIGFGSGQSLLVLSKTPLRTFCLVMAAWSAGGQVEYWCVGNLALPDIEHSLPTFACVDEARDVSGIHALMPSVKVISLVDSITKADFQYSKLQVSSPKTHCTLSPSHEVALVLISHDAITELWTRTVHRHTELIQELDGAVHRATAKPTLMSLSLMSPLGLLLGVLPTMMSGNALYLLDVNNLSGPILAKLLFIHEQALKLRHWRKWVQQSLVSVMFLYNLTSKVNPRLRFRREFCNLTAVVASSEPELLPIPAPLVHSVGRPPSYATSTIVIQSLATNEVLGPKQVGELCLRHHMPDQAIERLGILAYVDAAQLLHLIGSKDGILKLGFEATTALELEEVIASHPLVDDAVVTYPPSSRASLVAYIKLTATALCFSSDALHSIHAYACKQIPKTKQFHRLVAVHAIPRDSIGHAYRGLVVTNSNAIETLNVM</sequence>
<evidence type="ECO:0008006" key="4">
    <source>
        <dbReference type="Google" id="ProtNLM"/>
    </source>
</evidence>
<dbReference type="Gene3D" id="3.30.300.30">
    <property type="match status" value="1"/>
</dbReference>
<evidence type="ECO:0000256" key="1">
    <source>
        <dbReference type="SAM" id="MobiDB-lite"/>
    </source>
</evidence>
<organism evidence="2 3">
    <name type="scientific">Achlya hypogyna</name>
    <name type="common">Oomycete</name>
    <name type="synonym">Protoachlya hypogyna</name>
    <dbReference type="NCBI Taxonomy" id="1202772"/>
    <lineage>
        <taxon>Eukaryota</taxon>
        <taxon>Sar</taxon>
        <taxon>Stramenopiles</taxon>
        <taxon>Oomycota</taxon>
        <taxon>Saprolegniomycetes</taxon>
        <taxon>Saprolegniales</taxon>
        <taxon>Achlyaceae</taxon>
        <taxon>Achlya</taxon>
    </lineage>
</organism>
<dbReference type="Proteomes" id="UP000243579">
    <property type="component" value="Unassembled WGS sequence"/>
</dbReference>
<keyword evidence="3" id="KW-1185">Reference proteome</keyword>
<dbReference type="InterPro" id="IPR045851">
    <property type="entry name" value="AMP-bd_C_sf"/>
</dbReference>
<dbReference type="Gene3D" id="3.40.50.12780">
    <property type="entry name" value="N-terminal domain of ligase-like"/>
    <property type="match status" value="1"/>
</dbReference>